<evidence type="ECO:0000313" key="11">
    <source>
        <dbReference type="Proteomes" id="UP000019375"/>
    </source>
</evidence>
<feature type="compositionally biased region" description="Polar residues" evidence="7">
    <location>
        <begin position="320"/>
        <end position="329"/>
    </location>
</feature>
<evidence type="ECO:0000256" key="8">
    <source>
        <dbReference type="SAM" id="Phobius"/>
    </source>
</evidence>
<evidence type="ECO:0000256" key="7">
    <source>
        <dbReference type="SAM" id="MobiDB-lite"/>
    </source>
</evidence>
<keyword evidence="6 8" id="KW-0472">Membrane</keyword>
<evidence type="ECO:0000256" key="3">
    <source>
        <dbReference type="ARBA" id="ARBA00022554"/>
    </source>
</evidence>
<dbReference type="GO" id="GO:0015194">
    <property type="term" value="F:L-serine transmembrane transporter activity"/>
    <property type="evidence" value="ECO:0007669"/>
    <property type="project" value="TreeGrafter"/>
</dbReference>
<feature type="region of interest" description="Disordered" evidence="7">
    <location>
        <begin position="310"/>
        <end position="329"/>
    </location>
</feature>
<comment type="subcellular location">
    <subcellularLocation>
        <location evidence="1">Vacuole membrane</location>
        <topology evidence="1">Multi-pass membrane protein</topology>
    </subcellularLocation>
</comment>
<dbReference type="GO" id="GO:0005302">
    <property type="term" value="F:L-tyrosine transmembrane transporter activity"/>
    <property type="evidence" value="ECO:0007669"/>
    <property type="project" value="TreeGrafter"/>
</dbReference>
<comment type="similarity">
    <text evidence="2">Belongs to the amino acid/polyamine transporter 2 family.</text>
</comment>
<feature type="transmembrane region" description="Helical" evidence="8">
    <location>
        <begin position="221"/>
        <end position="244"/>
    </location>
</feature>
<keyword evidence="11" id="KW-1185">Reference proteome</keyword>
<feature type="transmembrane region" description="Helical" evidence="8">
    <location>
        <begin position="117"/>
        <end position="134"/>
    </location>
</feature>
<dbReference type="PANTHER" id="PTHR22950:SF224">
    <property type="entry name" value="VACUOLAR AMINO ACID TRANSPORTER 7"/>
    <property type="match status" value="1"/>
</dbReference>
<evidence type="ECO:0000313" key="10">
    <source>
        <dbReference type="EMBL" id="CDF89514.1"/>
    </source>
</evidence>
<dbReference type="EMBL" id="HG316457">
    <property type="protein sequence ID" value="CDF89514.1"/>
    <property type="molecule type" value="Genomic_DNA"/>
</dbReference>
<dbReference type="Proteomes" id="UP000019375">
    <property type="component" value="Unassembled WGS sequence"/>
</dbReference>
<accession>A0A8J2WZQ9</accession>
<proteinExistence type="inferred from homology"/>
<evidence type="ECO:0000256" key="6">
    <source>
        <dbReference type="ARBA" id="ARBA00023136"/>
    </source>
</evidence>
<dbReference type="GO" id="GO:0005313">
    <property type="term" value="F:L-glutamate transmembrane transporter activity"/>
    <property type="evidence" value="ECO:0007669"/>
    <property type="project" value="TreeGrafter"/>
</dbReference>
<keyword evidence="3" id="KW-0926">Vacuole</keyword>
<keyword evidence="5 8" id="KW-1133">Transmembrane helix</keyword>
<feature type="transmembrane region" description="Helical" evidence="8">
    <location>
        <begin position="264"/>
        <end position="285"/>
    </location>
</feature>
<feature type="transmembrane region" description="Helical" evidence="8">
    <location>
        <begin position="146"/>
        <end position="164"/>
    </location>
</feature>
<dbReference type="GO" id="GO:0061459">
    <property type="term" value="F:L-arginine transmembrane transporter activity"/>
    <property type="evidence" value="ECO:0007669"/>
    <property type="project" value="TreeGrafter"/>
</dbReference>
<feature type="transmembrane region" description="Helical" evidence="8">
    <location>
        <begin position="444"/>
        <end position="466"/>
    </location>
</feature>
<reference evidence="11" key="1">
    <citation type="journal article" date="2013" name="Genome Announc.">
        <title>Genome sequence of the food spoilage yeast Zygosaccharomyces bailii CLIB 213(T).</title>
        <authorList>
            <person name="Galeote V."/>
            <person name="Bigey F."/>
            <person name="Devillers H."/>
            <person name="Neuveglise C."/>
            <person name="Dequin S."/>
        </authorList>
    </citation>
    <scope>NUCLEOTIDE SEQUENCE [LARGE SCALE GENOMIC DNA]</scope>
    <source>
        <strain evidence="11">CLIB 213 / ATCC 58445 / CBS 680 / CCRC 21525 / NBRC 1098 / NCYC 1416 / NRRL Y-2227</strain>
    </source>
</reference>
<feature type="transmembrane region" description="Helical" evidence="8">
    <location>
        <begin position="374"/>
        <end position="392"/>
    </location>
</feature>
<feature type="transmembrane region" description="Helical" evidence="8">
    <location>
        <begin position="189"/>
        <end position="209"/>
    </location>
</feature>
<gene>
    <name evidence="10" type="ORF">BN860_06084g</name>
</gene>
<dbReference type="GO" id="GO:0015189">
    <property type="term" value="F:L-lysine transmembrane transporter activity"/>
    <property type="evidence" value="ECO:0007669"/>
    <property type="project" value="TreeGrafter"/>
</dbReference>
<dbReference type="OrthoDB" id="438545at2759"/>
<dbReference type="PANTHER" id="PTHR22950">
    <property type="entry name" value="AMINO ACID TRANSPORTER"/>
    <property type="match status" value="1"/>
</dbReference>
<evidence type="ECO:0000259" key="9">
    <source>
        <dbReference type="Pfam" id="PF01490"/>
    </source>
</evidence>
<protein>
    <submittedName>
        <fullName evidence="10">ZYBA0S04-06084g1_1</fullName>
    </submittedName>
</protein>
<evidence type="ECO:0000256" key="5">
    <source>
        <dbReference type="ARBA" id="ARBA00022989"/>
    </source>
</evidence>
<feature type="transmembrane region" description="Helical" evidence="8">
    <location>
        <begin position="398"/>
        <end position="423"/>
    </location>
</feature>
<sequence>MEPTGTVKSSVINLVKTIVGAGMLAIPYAFRSDGVLVGVLLVLLAASTSAFGLFVLAKCSKTLIHPRNSSFFSLCMLTYPSLSPLFDLAMITQCFGVGLSYLVLIGDLFPGLFGGPRELWIFGSAAIVVPLCLLKKLDSLKYSSVIGLFALAYLSLLVISTFVYDYSTDHYHDVRGNVTWLKIYDSKGLVSTFSIIIFAYTGSMNLFSIANELKDNSLANLTAVINRSVAIATVIFLSVALSGYLTFGSKTLGNIMLNYDPTSIWVHIGKFCLGSMVVLTFPLLFHPCRIAVNNLCVWFQMRRATALSENNSHREESGPLSATTPSSARPISLSVQDTESASLANSYGATLGQEEIDLEVGNGSPPVDMPDSRFYIITALLLTSMYGLALNVTSFATVLAVVGATGSTSISFTLPGLFGYKLIGTDYLAAGKLVPAKELFYKRCSILLVWFGIGVMVLSLYVIYAYGAE</sequence>
<dbReference type="GO" id="GO:0005290">
    <property type="term" value="F:L-histidine transmembrane transporter activity"/>
    <property type="evidence" value="ECO:0007669"/>
    <property type="project" value="TreeGrafter"/>
</dbReference>
<dbReference type="InterPro" id="IPR013057">
    <property type="entry name" value="AA_transpt_TM"/>
</dbReference>
<feature type="transmembrane region" description="Helical" evidence="8">
    <location>
        <begin position="12"/>
        <end position="30"/>
    </location>
</feature>
<keyword evidence="4 8" id="KW-0812">Transmembrane</keyword>
<dbReference type="AlphaFoldDB" id="A0A8J2WZQ9"/>
<dbReference type="GO" id="GO:0000329">
    <property type="term" value="C:fungal-type vacuole membrane"/>
    <property type="evidence" value="ECO:0007669"/>
    <property type="project" value="TreeGrafter"/>
</dbReference>
<evidence type="ECO:0000256" key="1">
    <source>
        <dbReference type="ARBA" id="ARBA00004128"/>
    </source>
</evidence>
<feature type="domain" description="Amino acid transporter transmembrane" evidence="9">
    <location>
        <begin position="4"/>
        <end position="457"/>
    </location>
</feature>
<organism evidence="10 11">
    <name type="scientific">Zygosaccharomyces bailii (strain CLIB 213 / ATCC 58445 / CBS 680 / BCRC 21525 / NBRC 1098 / NCYC 1416 / NRRL Y-2227)</name>
    <dbReference type="NCBI Taxonomy" id="1333698"/>
    <lineage>
        <taxon>Eukaryota</taxon>
        <taxon>Fungi</taxon>
        <taxon>Dikarya</taxon>
        <taxon>Ascomycota</taxon>
        <taxon>Saccharomycotina</taxon>
        <taxon>Saccharomycetes</taxon>
        <taxon>Saccharomycetales</taxon>
        <taxon>Saccharomycetaceae</taxon>
        <taxon>Zygosaccharomyces</taxon>
    </lineage>
</organism>
<feature type="transmembrane region" description="Helical" evidence="8">
    <location>
        <begin position="36"/>
        <end position="57"/>
    </location>
</feature>
<evidence type="ECO:0000256" key="4">
    <source>
        <dbReference type="ARBA" id="ARBA00022692"/>
    </source>
</evidence>
<name>A0A8J2WZQ9_ZYGB2</name>
<evidence type="ECO:0000256" key="2">
    <source>
        <dbReference type="ARBA" id="ARBA00008066"/>
    </source>
</evidence>
<dbReference type="Pfam" id="PF01490">
    <property type="entry name" value="Aa_trans"/>
    <property type="match status" value="1"/>
</dbReference>